<dbReference type="GO" id="GO:0003677">
    <property type="term" value="F:DNA binding"/>
    <property type="evidence" value="ECO:0007669"/>
    <property type="project" value="UniProtKB-KW"/>
</dbReference>
<evidence type="ECO:0000259" key="1">
    <source>
        <dbReference type="Pfam" id="PF12728"/>
    </source>
</evidence>
<evidence type="ECO:0000313" key="5">
    <source>
        <dbReference type="Proteomes" id="UP000266376"/>
    </source>
</evidence>
<dbReference type="EMBL" id="QSFS01000007">
    <property type="protein sequence ID" value="RHA70421.1"/>
    <property type="molecule type" value="Genomic_DNA"/>
</dbReference>
<dbReference type="EMBL" id="QSGQ01000007">
    <property type="protein sequence ID" value="RHB38188.1"/>
    <property type="molecule type" value="Genomic_DNA"/>
</dbReference>
<evidence type="ECO:0000313" key="2">
    <source>
        <dbReference type="EMBL" id="RGW51855.1"/>
    </source>
</evidence>
<proteinExistence type="predicted"/>
<dbReference type="NCBIfam" id="TIGR01764">
    <property type="entry name" value="excise"/>
    <property type="match status" value="1"/>
</dbReference>
<evidence type="ECO:0000313" key="7">
    <source>
        <dbReference type="Proteomes" id="UP000285642"/>
    </source>
</evidence>
<dbReference type="Proteomes" id="UP000285642">
    <property type="component" value="Unassembled WGS sequence"/>
</dbReference>
<dbReference type="EMBL" id="QSAJ01000027">
    <property type="protein sequence ID" value="RGW51855.1"/>
    <property type="molecule type" value="Genomic_DNA"/>
</dbReference>
<dbReference type="InterPro" id="IPR041657">
    <property type="entry name" value="HTH_17"/>
</dbReference>
<name>A0A395XLQ1_9FIRM</name>
<dbReference type="Proteomes" id="UP000266376">
    <property type="component" value="Unassembled WGS sequence"/>
</dbReference>
<sequence>MTLLNVCILLLSHGKELLLLVISDTSNTETPKKEKKTYTVEEIAEQLCVSKKVAYALVKSGQFAYVRAGRAIRVSKDSFDKWLNQN</sequence>
<organism evidence="2 5">
    <name type="scientific">Dorea formicigenerans</name>
    <dbReference type="NCBI Taxonomy" id="39486"/>
    <lineage>
        <taxon>Bacteria</taxon>
        <taxon>Bacillati</taxon>
        <taxon>Bacillota</taxon>
        <taxon>Clostridia</taxon>
        <taxon>Lachnospirales</taxon>
        <taxon>Lachnospiraceae</taxon>
        <taxon>Dorea</taxon>
    </lineage>
</organism>
<evidence type="ECO:0000313" key="3">
    <source>
        <dbReference type="EMBL" id="RHA70421.1"/>
    </source>
</evidence>
<evidence type="ECO:0000313" key="4">
    <source>
        <dbReference type="EMBL" id="RHB38188.1"/>
    </source>
</evidence>
<feature type="domain" description="Helix-turn-helix" evidence="1">
    <location>
        <begin position="38"/>
        <end position="86"/>
    </location>
</feature>
<evidence type="ECO:0000313" key="6">
    <source>
        <dbReference type="Proteomes" id="UP000284883"/>
    </source>
</evidence>
<accession>A0A395XLQ1</accession>
<dbReference type="AlphaFoldDB" id="A0A395XLQ1"/>
<dbReference type="Proteomes" id="UP000284883">
    <property type="component" value="Unassembled WGS sequence"/>
</dbReference>
<dbReference type="InterPro" id="IPR010093">
    <property type="entry name" value="SinI_DNA-bd"/>
</dbReference>
<reference evidence="5 6" key="1">
    <citation type="submission" date="2018-08" db="EMBL/GenBank/DDBJ databases">
        <title>A genome reference for cultivated species of the human gut microbiota.</title>
        <authorList>
            <person name="Zou Y."/>
            <person name="Xue W."/>
            <person name="Luo G."/>
        </authorList>
    </citation>
    <scope>NUCLEOTIDE SEQUENCE [LARGE SCALE GENOMIC DNA]</scope>
    <source>
        <strain evidence="2 5">AF12-11</strain>
        <strain evidence="4 6">AM40-15AC</strain>
        <strain evidence="3 7">AM42-8</strain>
    </source>
</reference>
<gene>
    <name evidence="4" type="ORF">DW885_11050</name>
    <name evidence="3" type="ORF">DW924_07575</name>
    <name evidence="2" type="ORF">DWV67_11150</name>
</gene>
<dbReference type="Pfam" id="PF12728">
    <property type="entry name" value="HTH_17"/>
    <property type="match status" value="1"/>
</dbReference>
<comment type="caution">
    <text evidence="2">The sequence shown here is derived from an EMBL/GenBank/DDBJ whole genome shotgun (WGS) entry which is preliminary data.</text>
</comment>
<keyword evidence="2" id="KW-0238">DNA-binding</keyword>
<protein>
    <submittedName>
        <fullName evidence="2">DNA-binding protein</fullName>
    </submittedName>
</protein>